<dbReference type="Pfam" id="PF01497">
    <property type="entry name" value="Peripla_BP_2"/>
    <property type="match status" value="1"/>
</dbReference>
<dbReference type="CDD" id="cd01146">
    <property type="entry name" value="FhuD"/>
    <property type="match status" value="1"/>
</dbReference>
<dbReference type="AlphaFoldDB" id="A0A1M5GIB6"/>
<keyword evidence="8" id="KW-1185">Reference proteome</keyword>
<comment type="similarity">
    <text evidence="2">Belongs to the bacterial solute-binding protein 8 family.</text>
</comment>
<keyword evidence="4 5" id="KW-0732">Signal</keyword>
<dbReference type="PANTHER" id="PTHR30532">
    <property type="entry name" value="IRON III DICITRATE-BINDING PERIPLASMIC PROTEIN"/>
    <property type="match status" value="1"/>
</dbReference>
<evidence type="ECO:0000259" key="6">
    <source>
        <dbReference type="PROSITE" id="PS50983"/>
    </source>
</evidence>
<comment type="subcellular location">
    <subcellularLocation>
        <location evidence="1">Cell envelope</location>
    </subcellularLocation>
</comment>
<evidence type="ECO:0000256" key="3">
    <source>
        <dbReference type="ARBA" id="ARBA00022448"/>
    </source>
</evidence>
<dbReference type="STRING" id="1206085.SAMN05443575_1187"/>
<dbReference type="InterPro" id="IPR051313">
    <property type="entry name" value="Bact_iron-sidero_bind"/>
</dbReference>
<evidence type="ECO:0000256" key="5">
    <source>
        <dbReference type="SAM" id="SignalP"/>
    </source>
</evidence>
<dbReference type="RefSeq" id="WP_073387509.1">
    <property type="nucleotide sequence ID" value="NZ_FQVU01000002.1"/>
</dbReference>
<evidence type="ECO:0000256" key="1">
    <source>
        <dbReference type="ARBA" id="ARBA00004196"/>
    </source>
</evidence>
<evidence type="ECO:0000256" key="4">
    <source>
        <dbReference type="ARBA" id="ARBA00022729"/>
    </source>
</evidence>
<dbReference type="GO" id="GO:0030288">
    <property type="term" value="C:outer membrane-bounded periplasmic space"/>
    <property type="evidence" value="ECO:0007669"/>
    <property type="project" value="TreeGrafter"/>
</dbReference>
<keyword evidence="3" id="KW-0813">Transport</keyword>
<organism evidence="7 8">
    <name type="scientific">Jatrophihabitans endophyticus</name>
    <dbReference type="NCBI Taxonomy" id="1206085"/>
    <lineage>
        <taxon>Bacteria</taxon>
        <taxon>Bacillati</taxon>
        <taxon>Actinomycetota</taxon>
        <taxon>Actinomycetes</taxon>
        <taxon>Jatrophihabitantales</taxon>
        <taxon>Jatrophihabitantaceae</taxon>
        <taxon>Jatrophihabitans</taxon>
    </lineage>
</organism>
<name>A0A1M5GIB6_9ACTN</name>
<evidence type="ECO:0000313" key="7">
    <source>
        <dbReference type="EMBL" id="SHG03474.1"/>
    </source>
</evidence>
<dbReference type="Gene3D" id="3.40.50.1980">
    <property type="entry name" value="Nitrogenase molybdenum iron protein domain"/>
    <property type="match status" value="2"/>
</dbReference>
<evidence type="ECO:0000256" key="2">
    <source>
        <dbReference type="ARBA" id="ARBA00008814"/>
    </source>
</evidence>
<dbReference type="GO" id="GO:1901678">
    <property type="term" value="P:iron coordination entity transport"/>
    <property type="evidence" value="ECO:0007669"/>
    <property type="project" value="UniProtKB-ARBA"/>
</dbReference>
<feature type="domain" description="Fe/B12 periplasmic-binding" evidence="6">
    <location>
        <begin position="68"/>
        <end position="343"/>
    </location>
</feature>
<protein>
    <submittedName>
        <fullName evidence="7">Iron complex transport system substrate-binding protein</fullName>
    </submittedName>
</protein>
<dbReference type="PROSITE" id="PS51257">
    <property type="entry name" value="PROKAR_LIPOPROTEIN"/>
    <property type="match status" value="1"/>
</dbReference>
<dbReference type="EMBL" id="FQVU01000002">
    <property type="protein sequence ID" value="SHG03474.1"/>
    <property type="molecule type" value="Genomic_DNA"/>
</dbReference>
<gene>
    <name evidence="7" type="ORF">SAMN05443575_1187</name>
</gene>
<dbReference type="Proteomes" id="UP000186132">
    <property type="component" value="Unassembled WGS sequence"/>
</dbReference>
<sequence>MTRRPLLRASLVALTAAALALAGCSTSETDDEPAGSSGAATTAGATDAFPVTMKHALGTTTVDEAPKRVVTLGWGVADAALAVGVVPAAMEYQVYGSGADGIPPWTEQKIKSMGVKTPTVLPKATAEPAYDAILKASPDLILATSTGITAEQYKKLSDIAPTVAYTGKPYTTPWTTNVAQVAKALGREQQGKQVLAGIDKQISTAAAAHPELKGKTLAAVWDVGGTFYVYKKADARVGFMLDLGPSSAPSVDALANGKESFYYTLSHELVDQIDSDILVTYADTPALLKTFLAKPYAKGIPAVKTGAVAAIVGTEKVAAVSPPTAVSLPGALPGLVDTLSAAAKKAAAAK</sequence>
<reference evidence="7 8" key="1">
    <citation type="submission" date="2016-11" db="EMBL/GenBank/DDBJ databases">
        <authorList>
            <person name="Jaros S."/>
            <person name="Januszkiewicz K."/>
            <person name="Wedrychowicz H."/>
        </authorList>
    </citation>
    <scope>NUCLEOTIDE SEQUENCE [LARGE SCALE GENOMIC DNA]</scope>
    <source>
        <strain evidence="7 8">DSM 45627</strain>
    </source>
</reference>
<feature type="chain" id="PRO_5038901377" evidence="5">
    <location>
        <begin position="23"/>
        <end position="350"/>
    </location>
</feature>
<accession>A0A1M5GIB6</accession>
<dbReference type="PANTHER" id="PTHR30532:SF24">
    <property type="entry name" value="FERRIC ENTEROBACTIN-BINDING PERIPLASMIC PROTEIN FEPB"/>
    <property type="match status" value="1"/>
</dbReference>
<proteinExistence type="inferred from homology"/>
<dbReference type="InterPro" id="IPR002491">
    <property type="entry name" value="ABC_transptr_periplasmic_BD"/>
</dbReference>
<feature type="signal peptide" evidence="5">
    <location>
        <begin position="1"/>
        <end position="22"/>
    </location>
</feature>
<dbReference type="PROSITE" id="PS50983">
    <property type="entry name" value="FE_B12_PBP"/>
    <property type="match status" value="1"/>
</dbReference>
<dbReference type="OrthoDB" id="1846031at2"/>
<dbReference type="SUPFAM" id="SSF53807">
    <property type="entry name" value="Helical backbone' metal receptor"/>
    <property type="match status" value="1"/>
</dbReference>
<evidence type="ECO:0000313" key="8">
    <source>
        <dbReference type="Proteomes" id="UP000186132"/>
    </source>
</evidence>